<name>A0A653K7C4_9GAMM</name>
<sequence>MSIHSFVICVKMSRLKLEQLLFNSGFASDNVQLKGKNKLLEGQEVCLNSRKLDKVWRLLY</sequence>
<dbReference type="AlphaFoldDB" id="A0A653K7C4"/>
<gene>
    <name evidence="1" type="ORF">ACI8B_30236</name>
</gene>
<accession>A0A653K7C4</accession>
<evidence type="ECO:0000313" key="2">
    <source>
        <dbReference type="Proteomes" id="UP000430404"/>
    </source>
</evidence>
<protein>
    <submittedName>
        <fullName evidence="1">Uncharacterized protein</fullName>
    </submittedName>
</protein>
<dbReference type="Proteomes" id="UP000430404">
    <property type="component" value="Unassembled WGS sequence"/>
</dbReference>
<evidence type="ECO:0000313" key="1">
    <source>
        <dbReference type="EMBL" id="VXA56770.1"/>
    </source>
</evidence>
<dbReference type="EMBL" id="CABWKZ010000023">
    <property type="protein sequence ID" value="VXA56770.1"/>
    <property type="molecule type" value="Genomic_DNA"/>
</dbReference>
<reference evidence="1 2" key="1">
    <citation type="submission" date="2019-10" db="EMBL/GenBank/DDBJ databases">
        <authorList>
            <person name="Karimi E."/>
        </authorList>
    </citation>
    <scope>NUCLEOTIDE SEQUENCE [LARGE SCALE GENOMIC DNA]</scope>
    <source>
        <strain evidence="1">Acinetobacter sp. 8BE</strain>
    </source>
</reference>
<proteinExistence type="predicted"/>
<organism evidence="1 2">
    <name type="scientific">Acinetobacter proteolyticus</name>
    <dbReference type="NCBI Taxonomy" id="1776741"/>
    <lineage>
        <taxon>Bacteria</taxon>
        <taxon>Pseudomonadati</taxon>
        <taxon>Pseudomonadota</taxon>
        <taxon>Gammaproteobacteria</taxon>
        <taxon>Moraxellales</taxon>
        <taxon>Moraxellaceae</taxon>
        <taxon>Acinetobacter</taxon>
    </lineage>
</organism>